<keyword evidence="7 9" id="KW-0472">Membrane</keyword>
<dbReference type="AlphaFoldDB" id="A0A8J2XUD1"/>
<evidence type="ECO:0000256" key="10">
    <source>
        <dbReference type="SAM" id="Phobius"/>
    </source>
</evidence>
<dbReference type="InterPro" id="IPR000644">
    <property type="entry name" value="CBS_dom"/>
</dbReference>
<dbReference type="RefSeq" id="WP_188934338.1">
    <property type="nucleotide sequence ID" value="NZ_BMJC01000004.1"/>
</dbReference>
<evidence type="ECO:0000259" key="11">
    <source>
        <dbReference type="PROSITE" id="PS51371"/>
    </source>
</evidence>
<dbReference type="PROSITE" id="PS51371">
    <property type="entry name" value="CBS"/>
    <property type="match status" value="1"/>
</dbReference>
<gene>
    <name evidence="13" type="ORF">GCM10011511_36480</name>
</gene>
<name>A0A8J2XUD1_9BACT</name>
<comment type="subcellular location">
    <subcellularLocation>
        <location evidence="1">Cell membrane</location>
        <topology evidence="1">Multi-pass membrane protein</topology>
    </subcellularLocation>
</comment>
<evidence type="ECO:0000313" key="13">
    <source>
        <dbReference type="EMBL" id="GGB09646.1"/>
    </source>
</evidence>
<dbReference type="SUPFAM" id="SSF54631">
    <property type="entry name" value="CBS-domain pair"/>
    <property type="match status" value="1"/>
</dbReference>
<comment type="caution">
    <text evidence="13">The sequence shown here is derived from an EMBL/GenBank/DDBJ whole genome shotgun (WGS) entry which is preliminary data.</text>
</comment>
<feature type="domain" description="CBS" evidence="11">
    <location>
        <begin position="281"/>
        <end position="338"/>
    </location>
</feature>
<dbReference type="Gene3D" id="3.30.465.10">
    <property type="match status" value="1"/>
</dbReference>
<dbReference type="InterPro" id="IPR051676">
    <property type="entry name" value="UPF0053_domain"/>
</dbReference>
<proteinExistence type="predicted"/>
<organism evidence="13 14">
    <name type="scientific">Puia dinghuensis</name>
    <dbReference type="NCBI Taxonomy" id="1792502"/>
    <lineage>
        <taxon>Bacteria</taxon>
        <taxon>Pseudomonadati</taxon>
        <taxon>Bacteroidota</taxon>
        <taxon>Chitinophagia</taxon>
        <taxon>Chitinophagales</taxon>
        <taxon>Chitinophagaceae</taxon>
        <taxon>Puia</taxon>
    </lineage>
</organism>
<dbReference type="GO" id="GO:0005886">
    <property type="term" value="C:plasma membrane"/>
    <property type="evidence" value="ECO:0007669"/>
    <property type="project" value="UniProtKB-SubCell"/>
</dbReference>
<dbReference type="PANTHER" id="PTHR43099:SF2">
    <property type="entry name" value="UPF0053 PROTEIN YRKA"/>
    <property type="match status" value="1"/>
</dbReference>
<keyword evidence="14" id="KW-1185">Reference proteome</keyword>
<dbReference type="CDD" id="cd04590">
    <property type="entry name" value="CBS_pair_CorC_HlyC_assoc"/>
    <property type="match status" value="1"/>
</dbReference>
<dbReference type="PANTHER" id="PTHR43099">
    <property type="entry name" value="UPF0053 PROTEIN YRKA"/>
    <property type="match status" value="1"/>
</dbReference>
<dbReference type="Pfam" id="PF00571">
    <property type="entry name" value="CBS"/>
    <property type="match status" value="1"/>
</dbReference>
<dbReference type="Gene3D" id="3.10.580.10">
    <property type="entry name" value="CBS-domain"/>
    <property type="match status" value="1"/>
</dbReference>
<dbReference type="InterPro" id="IPR044751">
    <property type="entry name" value="Ion_transp-like_CBS"/>
</dbReference>
<evidence type="ECO:0000256" key="4">
    <source>
        <dbReference type="ARBA" id="ARBA00022737"/>
    </source>
</evidence>
<evidence type="ECO:0000256" key="3">
    <source>
        <dbReference type="ARBA" id="ARBA00022692"/>
    </source>
</evidence>
<reference evidence="13" key="2">
    <citation type="submission" date="2020-09" db="EMBL/GenBank/DDBJ databases">
        <authorList>
            <person name="Sun Q."/>
            <person name="Zhou Y."/>
        </authorList>
    </citation>
    <scope>NUCLEOTIDE SEQUENCE</scope>
    <source>
        <strain evidence="13">CGMCC 1.15448</strain>
    </source>
</reference>
<reference evidence="13" key="1">
    <citation type="journal article" date="2014" name="Int. J. Syst. Evol. Microbiol.">
        <title>Complete genome sequence of Corynebacterium casei LMG S-19264T (=DSM 44701T), isolated from a smear-ripened cheese.</title>
        <authorList>
            <consortium name="US DOE Joint Genome Institute (JGI-PGF)"/>
            <person name="Walter F."/>
            <person name="Albersmeier A."/>
            <person name="Kalinowski J."/>
            <person name="Ruckert C."/>
        </authorList>
    </citation>
    <scope>NUCLEOTIDE SEQUENCE</scope>
    <source>
        <strain evidence="13">CGMCC 1.15448</strain>
    </source>
</reference>
<dbReference type="EMBL" id="BMJC01000004">
    <property type="protein sequence ID" value="GGB09646.1"/>
    <property type="molecule type" value="Genomic_DNA"/>
</dbReference>
<evidence type="ECO:0000256" key="8">
    <source>
        <dbReference type="PROSITE-ProRule" id="PRU00703"/>
    </source>
</evidence>
<keyword evidence="5 9" id="KW-1133">Transmembrane helix</keyword>
<evidence type="ECO:0000256" key="1">
    <source>
        <dbReference type="ARBA" id="ARBA00004651"/>
    </source>
</evidence>
<evidence type="ECO:0000256" key="9">
    <source>
        <dbReference type="PROSITE-ProRule" id="PRU01193"/>
    </source>
</evidence>
<dbReference type="SMART" id="SM01091">
    <property type="entry name" value="CorC_HlyC"/>
    <property type="match status" value="1"/>
</dbReference>
<feature type="transmembrane region" description="Helical" evidence="10">
    <location>
        <begin position="106"/>
        <end position="128"/>
    </location>
</feature>
<keyword evidence="2" id="KW-1003">Cell membrane</keyword>
<feature type="domain" description="CNNM transmembrane" evidence="12">
    <location>
        <begin position="1"/>
        <end position="206"/>
    </location>
</feature>
<evidence type="ECO:0000256" key="5">
    <source>
        <dbReference type="ARBA" id="ARBA00022989"/>
    </source>
</evidence>
<dbReference type="PROSITE" id="PS51846">
    <property type="entry name" value="CNNM"/>
    <property type="match status" value="1"/>
</dbReference>
<keyword evidence="3 9" id="KW-0812">Transmembrane</keyword>
<evidence type="ECO:0000256" key="7">
    <source>
        <dbReference type="ARBA" id="ARBA00023136"/>
    </source>
</evidence>
<dbReference type="InterPro" id="IPR005170">
    <property type="entry name" value="Transptr-assoc_dom"/>
</dbReference>
<feature type="transmembrane region" description="Helical" evidence="10">
    <location>
        <begin position="64"/>
        <end position="86"/>
    </location>
</feature>
<keyword evidence="6 8" id="KW-0129">CBS domain</keyword>
<dbReference type="SUPFAM" id="SSF56176">
    <property type="entry name" value="FAD-binding/transporter-associated domain-like"/>
    <property type="match status" value="1"/>
</dbReference>
<evidence type="ECO:0000259" key="12">
    <source>
        <dbReference type="PROSITE" id="PS51846"/>
    </source>
</evidence>
<dbReference type="InterPro" id="IPR002550">
    <property type="entry name" value="CNNM"/>
</dbReference>
<evidence type="ECO:0000256" key="2">
    <source>
        <dbReference type="ARBA" id="ARBA00022475"/>
    </source>
</evidence>
<accession>A0A8J2XUD1</accession>
<dbReference type="Pfam" id="PF03471">
    <property type="entry name" value="CorC_HlyC"/>
    <property type="match status" value="1"/>
</dbReference>
<dbReference type="GO" id="GO:0050660">
    <property type="term" value="F:flavin adenine dinucleotide binding"/>
    <property type="evidence" value="ECO:0007669"/>
    <property type="project" value="InterPro"/>
</dbReference>
<dbReference type="Pfam" id="PF01595">
    <property type="entry name" value="CNNM"/>
    <property type="match status" value="1"/>
</dbReference>
<feature type="transmembrane region" description="Helical" evidence="10">
    <location>
        <begin position="149"/>
        <end position="169"/>
    </location>
</feature>
<evidence type="ECO:0000313" key="14">
    <source>
        <dbReference type="Proteomes" id="UP000607559"/>
    </source>
</evidence>
<dbReference type="InterPro" id="IPR036318">
    <property type="entry name" value="FAD-bd_PCMH-like_sf"/>
</dbReference>
<dbReference type="Proteomes" id="UP000607559">
    <property type="component" value="Unassembled WGS sequence"/>
</dbReference>
<dbReference type="InterPro" id="IPR046342">
    <property type="entry name" value="CBS_dom_sf"/>
</dbReference>
<sequence length="425" mass="48595">MINTNTLVWIVIAWLMIAFFAGIEVAFMRANRLAIELKKKQGLSSGIILGNFIDHPAQFIGTSLAGFTIFLVIFGLMVGETFLPAWNYLTTKIHMPGSYVNAIRLFVETLVASIFILLFGEFIPKALFRAKSDALLSFFAGTMDLFNRLFYPLASFFASIAQWVLKYVFNVRIDERKDTFSGTDLEHFLEQTGDLEEDKKDLNKSLFEAALALPKVKVRECLIPRKEIEGIDIGLSMEEVRRKFVKTRLSKLVVYEGNLDHVAGYIHQLDLFKNPPTIKTILHTIPAVPESMSATDLINKFSRERKSIAWVVDEFGGTAGIVTMEDLLEEIFGDIRDEYDTEEFEERKLSNDEFILSGRLELDYLNRKYGFDLPVNESETLSGYIINQHETIPHLKDRIIIGDFEFEILDVSDTRIEMVRLKVLK</sequence>
<dbReference type="InterPro" id="IPR016169">
    <property type="entry name" value="FAD-bd_PCMH_sub2"/>
</dbReference>
<evidence type="ECO:0000256" key="6">
    <source>
        <dbReference type="ARBA" id="ARBA00023122"/>
    </source>
</evidence>
<keyword evidence="4" id="KW-0677">Repeat</keyword>
<protein>
    <submittedName>
        <fullName evidence="13">Hemolysin</fullName>
    </submittedName>
</protein>
<feature type="transmembrane region" description="Helical" evidence="10">
    <location>
        <begin position="6"/>
        <end position="30"/>
    </location>
</feature>